<dbReference type="GO" id="GO:0004057">
    <property type="term" value="F:arginyl-tRNA--protein transferase activity"/>
    <property type="evidence" value="ECO:0007669"/>
    <property type="project" value="UniProtKB-EC"/>
</dbReference>
<dbReference type="InterPro" id="IPR007471">
    <property type="entry name" value="N-end_Aminoacyl_Trfase_N"/>
</dbReference>
<name>A0A067LY13_BOTB1</name>
<dbReference type="EC" id="2.3.2.8" evidence="2"/>
<gene>
    <name evidence="7" type="ORF">BOTBODRAFT_191898</name>
</gene>
<dbReference type="STRING" id="930990.A0A067LY13"/>
<evidence type="ECO:0000256" key="2">
    <source>
        <dbReference type="ARBA" id="ARBA00012025"/>
    </source>
</evidence>
<keyword evidence="8" id="KW-1185">Reference proteome</keyword>
<sequence length="406" mass="45742">MVDPICLTILDPAGPGRSTCSYCSRPGQRSTKKTSFTTTSSSASQLSCPVYMDMLDRGWGLRSGGYLYKPNMKKTCCPQYTIRLDALAFAPSKSLRKLVTRWNRYVLRDESSGAQSAKHKGGSAPASFVDAIHASEVSFLKPGTSSKHRFEVTLEESTFTEEKYSLYHAYQRRVHKDEGNTPSSFTQFLVDSPLVRQPIEYPSPPPPHLPKNYGSYHQMYRLYGELIAIGWEWASLGKLSAMREISLVREIQDAGVEEMKYLHMGFYVYSCPKMRYKGEYSPSFLLDPESHLWYPLDAWKPLLETHRYASISFPGCSMGAITNGQADDSSSEDEDDHTYPLDLALKMLPESLWDEVMIVSSASNGQVHTTPASEWTRWKHKEYQTMVVSMVEALGVDLAKAIILDP</sequence>
<protein>
    <recommendedName>
        <fullName evidence="2">arginyltransferase</fullName>
        <ecNumber evidence="2">2.3.2.8</ecNumber>
    </recommendedName>
</protein>
<feature type="domain" description="N-end rule aminoacyl transferase C-terminal" evidence="6">
    <location>
        <begin position="233"/>
        <end position="286"/>
    </location>
</feature>
<keyword evidence="3" id="KW-0808">Transferase</keyword>
<dbReference type="GO" id="GO:0005737">
    <property type="term" value="C:cytoplasm"/>
    <property type="evidence" value="ECO:0007669"/>
    <property type="project" value="TreeGrafter"/>
</dbReference>
<evidence type="ECO:0000259" key="5">
    <source>
        <dbReference type="Pfam" id="PF04376"/>
    </source>
</evidence>
<feature type="domain" description="N-end aminoacyl transferase N-terminal" evidence="5">
    <location>
        <begin position="18"/>
        <end position="97"/>
    </location>
</feature>
<dbReference type="PANTHER" id="PTHR21367:SF1">
    <property type="entry name" value="ARGINYL-TRNA--PROTEIN TRANSFERASE 1"/>
    <property type="match status" value="1"/>
</dbReference>
<evidence type="ECO:0000256" key="1">
    <source>
        <dbReference type="ARBA" id="ARBA00009991"/>
    </source>
</evidence>
<evidence type="ECO:0000313" key="7">
    <source>
        <dbReference type="EMBL" id="KDQ08278.1"/>
    </source>
</evidence>
<comment type="similarity">
    <text evidence="1">Belongs to the R-transferase family.</text>
</comment>
<dbReference type="InterPro" id="IPR030700">
    <property type="entry name" value="N-end_Aminoacyl_Trfase"/>
</dbReference>
<accession>A0A067LY13</accession>
<dbReference type="InterPro" id="IPR007472">
    <property type="entry name" value="N-end_Aminoacyl_Trfase_C"/>
</dbReference>
<dbReference type="HOGENOM" id="CLU_020349_2_1_1"/>
<evidence type="ECO:0000313" key="8">
    <source>
        <dbReference type="Proteomes" id="UP000027195"/>
    </source>
</evidence>
<evidence type="ECO:0000259" key="6">
    <source>
        <dbReference type="Pfam" id="PF04377"/>
    </source>
</evidence>
<dbReference type="Pfam" id="PF04377">
    <property type="entry name" value="ATE_C"/>
    <property type="match status" value="2"/>
</dbReference>
<evidence type="ECO:0000256" key="4">
    <source>
        <dbReference type="ARBA" id="ARBA00023315"/>
    </source>
</evidence>
<organism evidence="7 8">
    <name type="scientific">Botryobasidium botryosum (strain FD-172 SS1)</name>
    <dbReference type="NCBI Taxonomy" id="930990"/>
    <lineage>
        <taxon>Eukaryota</taxon>
        <taxon>Fungi</taxon>
        <taxon>Dikarya</taxon>
        <taxon>Basidiomycota</taxon>
        <taxon>Agaricomycotina</taxon>
        <taxon>Agaricomycetes</taxon>
        <taxon>Cantharellales</taxon>
        <taxon>Botryobasidiaceae</taxon>
        <taxon>Botryobasidium</taxon>
    </lineage>
</organism>
<dbReference type="AlphaFoldDB" id="A0A067LY13"/>
<dbReference type="EMBL" id="KL198093">
    <property type="protein sequence ID" value="KDQ08278.1"/>
    <property type="molecule type" value="Genomic_DNA"/>
</dbReference>
<proteinExistence type="inferred from homology"/>
<feature type="domain" description="N-end rule aminoacyl transferase C-terminal" evidence="6">
    <location>
        <begin position="162"/>
        <end position="230"/>
    </location>
</feature>
<keyword evidence="4" id="KW-0012">Acyltransferase</keyword>
<dbReference type="InParanoid" id="A0A067LY13"/>
<dbReference type="FunCoup" id="A0A067LY13">
    <property type="interactions" value="690"/>
</dbReference>
<dbReference type="Proteomes" id="UP000027195">
    <property type="component" value="Unassembled WGS sequence"/>
</dbReference>
<dbReference type="OrthoDB" id="74183at2759"/>
<dbReference type="PANTHER" id="PTHR21367">
    <property type="entry name" value="ARGININE-TRNA-PROTEIN TRANSFERASE 1"/>
    <property type="match status" value="1"/>
</dbReference>
<dbReference type="Pfam" id="PF04376">
    <property type="entry name" value="ATE_N"/>
    <property type="match status" value="1"/>
</dbReference>
<evidence type="ECO:0000256" key="3">
    <source>
        <dbReference type="ARBA" id="ARBA00022679"/>
    </source>
</evidence>
<reference evidence="8" key="1">
    <citation type="journal article" date="2014" name="Proc. Natl. Acad. Sci. U.S.A.">
        <title>Extensive sampling of basidiomycete genomes demonstrates inadequacy of the white-rot/brown-rot paradigm for wood decay fungi.</title>
        <authorList>
            <person name="Riley R."/>
            <person name="Salamov A.A."/>
            <person name="Brown D.W."/>
            <person name="Nagy L.G."/>
            <person name="Floudas D."/>
            <person name="Held B.W."/>
            <person name="Levasseur A."/>
            <person name="Lombard V."/>
            <person name="Morin E."/>
            <person name="Otillar R."/>
            <person name="Lindquist E.A."/>
            <person name="Sun H."/>
            <person name="LaButti K.M."/>
            <person name="Schmutz J."/>
            <person name="Jabbour D."/>
            <person name="Luo H."/>
            <person name="Baker S.E."/>
            <person name="Pisabarro A.G."/>
            <person name="Walton J.D."/>
            <person name="Blanchette R.A."/>
            <person name="Henrissat B."/>
            <person name="Martin F."/>
            <person name="Cullen D."/>
            <person name="Hibbett D.S."/>
            <person name="Grigoriev I.V."/>
        </authorList>
    </citation>
    <scope>NUCLEOTIDE SEQUENCE [LARGE SCALE GENOMIC DNA]</scope>
    <source>
        <strain evidence="8">FD-172 SS1</strain>
    </source>
</reference>